<feature type="transmembrane region" description="Helical" evidence="9">
    <location>
        <begin position="37"/>
        <end position="57"/>
    </location>
</feature>
<dbReference type="PANTHER" id="PTHR23028:SF53">
    <property type="entry name" value="ACYL_TRANSF_3 DOMAIN-CONTAINING PROTEIN"/>
    <property type="match status" value="1"/>
</dbReference>
<evidence type="ECO:0000313" key="12">
    <source>
        <dbReference type="Proteomes" id="UP000567246"/>
    </source>
</evidence>
<feature type="region of interest" description="Disordered" evidence="8">
    <location>
        <begin position="1"/>
        <end position="27"/>
    </location>
</feature>
<evidence type="ECO:0000256" key="8">
    <source>
        <dbReference type="SAM" id="MobiDB-lite"/>
    </source>
</evidence>
<gene>
    <name evidence="11" type="ORF">HDA33_001955</name>
</gene>
<dbReference type="GO" id="GO:0005886">
    <property type="term" value="C:plasma membrane"/>
    <property type="evidence" value="ECO:0007669"/>
    <property type="project" value="UniProtKB-SubCell"/>
</dbReference>
<feature type="transmembrane region" description="Helical" evidence="9">
    <location>
        <begin position="105"/>
        <end position="125"/>
    </location>
</feature>
<keyword evidence="2" id="KW-1003">Cell membrane</keyword>
<feature type="domain" description="Acyltransferase 3" evidence="10">
    <location>
        <begin position="38"/>
        <end position="387"/>
    </location>
</feature>
<accession>A0A7W9N1P4</accession>
<dbReference type="Pfam" id="PF01757">
    <property type="entry name" value="Acyl_transf_3"/>
    <property type="match status" value="1"/>
</dbReference>
<proteinExistence type="predicted"/>
<evidence type="ECO:0000256" key="6">
    <source>
        <dbReference type="ARBA" id="ARBA00023136"/>
    </source>
</evidence>
<dbReference type="Proteomes" id="UP000567246">
    <property type="component" value="Unassembled WGS sequence"/>
</dbReference>
<evidence type="ECO:0000259" key="10">
    <source>
        <dbReference type="Pfam" id="PF01757"/>
    </source>
</evidence>
<evidence type="ECO:0000256" key="7">
    <source>
        <dbReference type="ARBA" id="ARBA00023315"/>
    </source>
</evidence>
<evidence type="ECO:0000256" key="9">
    <source>
        <dbReference type="SAM" id="Phobius"/>
    </source>
</evidence>
<protein>
    <submittedName>
        <fullName evidence="11">Peptidoglycan/LPS O-acetylase OafA/YrhL</fullName>
    </submittedName>
</protein>
<sequence>MSSVQRTASVPRHALSPEDGVPAVKAGTRVSRGPGRVTALDGLRGIAVLAVLVFHAWPTFLRGGFVGVDMFFVLSGFLITTGLVRGVDAGRGVALGTFWMKRIRRLVPAMLMALVGTTALAWLAVDEFPAGLGRQWFGALTYTSNWVMILQGGDYFNRASPPLFEHLWSLAIEEQFYILWPLLIWGLLLLTWPPRSTVNSGRVADRRRILVVAVVAVASAAWMAWGSWHGFEQARLYFGTDTHAFGLLFGACVAIGLAHVPRPEHGGPAPRTSATRVAVAWGAVAVLAAGFALVDGGHASTYRGVLAGLSAVVAFIVWHVVQGDRRDSLSRALGNGFLRWWGRRSYAAYLWHWPLLVIMRVMVPVDAPGWVEPVAAGAILLLTALIADLSTRLIEEPILHEGFTGAFGRWGAAARRAFTGGAGPIGRLAAAAAALGLVAVPTAAVAAVVHSPAQTQLEQDIAQAEESLKAAQAAQQAARESRAAEQSKRAEASASGSPGSAAPGDAEGSAGATPSPGSSAEPSGLGLGDPAVARPTYSKEQLTAALPPSELGPDVTLIGDSVSLSAAPTLMEELPGMLLEAEVGYQIWDAADEIEKLKADGQLSDVVVVALGANGTTHRGDWEKILAAVGEDRLLVLVVPHGPMDWIADVQRQMEAQATAHPDRIVLADWDAVAKQHVTDFSADGVHPRADGQAMYAQLVRLTIEDRLGARR</sequence>
<dbReference type="InterPro" id="IPR036514">
    <property type="entry name" value="SGNH_hydro_sf"/>
</dbReference>
<evidence type="ECO:0000256" key="1">
    <source>
        <dbReference type="ARBA" id="ARBA00004651"/>
    </source>
</evidence>
<feature type="transmembrane region" description="Helical" evidence="9">
    <location>
        <begin position="300"/>
        <end position="321"/>
    </location>
</feature>
<feature type="transmembrane region" description="Helical" evidence="9">
    <location>
        <begin position="63"/>
        <end position="84"/>
    </location>
</feature>
<dbReference type="EMBL" id="JACHMW010000001">
    <property type="protein sequence ID" value="MBB5849391.1"/>
    <property type="molecule type" value="Genomic_DNA"/>
</dbReference>
<dbReference type="PANTHER" id="PTHR23028">
    <property type="entry name" value="ACETYLTRANSFERASE"/>
    <property type="match status" value="1"/>
</dbReference>
<evidence type="ECO:0000256" key="3">
    <source>
        <dbReference type="ARBA" id="ARBA00022679"/>
    </source>
</evidence>
<comment type="caution">
    <text evidence="11">The sequence shown here is derived from an EMBL/GenBank/DDBJ whole genome shotgun (WGS) entry which is preliminary data.</text>
</comment>
<feature type="transmembrane region" description="Helical" evidence="9">
    <location>
        <begin position="209"/>
        <end position="231"/>
    </location>
</feature>
<feature type="region of interest" description="Disordered" evidence="8">
    <location>
        <begin position="472"/>
        <end position="532"/>
    </location>
</feature>
<keyword evidence="4 9" id="KW-0812">Transmembrane</keyword>
<feature type="transmembrane region" description="Helical" evidence="9">
    <location>
        <begin position="273"/>
        <end position="294"/>
    </location>
</feature>
<keyword evidence="7" id="KW-0012">Acyltransferase</keyword>
<evidence type="ECO:0000256" key="2">
    <source>
        <dbReference type="ARBA" id="ARBA00022475"/>
    </source>
</evidence>
<feature type="transmembrane region" description="Helical" evidence="9">
    <location>
        <begin position="176"/>
        <end position="193"/>
    </location>
</feature>
<name>A0A7W9N1P4_9MICC</name>
<evidence type="ECO:0000256" key="4">
    <source>
        <dbReference type="ARBA" id="ARBA00022692"/>
    </source>
</evidence>
<comment type="subcellular location">
    <subcellularLocation>
        <location evidence="1">Cell membrane</location>
        <topology evidence="1">Multi-pass membrane protein</topology>
    </subcellularLocation>
</comment>
<dbReference type="AlphaFoldDB" id="A0A7W9N1P4"/>
<dbReference type="GO" id="GO:0016747">
    <property type="term" value="F:acyltransferase activity, transferring groups other than amino-acyl groups"/>
    <property type="evidence" value="ECO:0007669"/>
    <property type="project" value="InterPro"/>
</dbReference>
<dbReference type="InterPro" id="IPR002656">
    <property type="entry name" value="Acyl_transf_3_dom"/>
</dbReference>
<reference evidence="11 12" key="1">
    <citation type="submission" date="2020-08" db="EMBL/GenBank/DDBJ databases">
        <title>Sequencing the genomes of 1000 actinobacteria strains.</title>
        <authorList>
            <person name="Klenk H.-P."/>
        </authorList>
    </citation>
    <scope>NUCLEOTIDE SEQUENCE [LARGE SCALE GENOMIC DNA]</scope>
    <source>
        <strain evidence="11 12">DSM 17945</strain>
    </source>
</reference>
<keyword evidence="5 9" id="KW-1133">Transmembrane helix</keyword>
<feature type="compositionally biased region" description="Low complexity" evidence="8">
    <location>
        <begin position="492"/>
        <end position="524"/>
    </location>
</feature>
<dbReference type="InterPro" id="IPR050879">
    <property type="entry name" value="Acyltransferase_3"/>
</dbReference>
<feature type="transmembrane region" description="Helical" evidence="9">
    <location>
        <begin position="425"/>
        <end position="449"/>
    </location>
</feature>
<dbReference type="GO" id="GO:0009103">
    <property type="term" value="P:lipopolysaccharide biosynthetic process"/>
    <property type="evidence" value="ECO:0007669"/>
    <property type="project" value="TreeGrafter"/>
</dbReference>
<dbReference type="Gene3D" id="3.40.50.1110">
    <property type="entry name" value="SGNH hydrolase"/>
    <property type="match status" value="1"/>
</dbReference>
<dbReference type="RefSeq" id="WP_221432994.1">
    <property type="nucleotide sequence ID" value="NZ_BAABAG010000012.1"/>
</dbReference>
<feature type="compositionally biased region" description="Basic and acidic residues" evidence="8">
    <location>
        <begin position="479"/>
        <end position="491"/>
    </location>
</feature>
<evidence type="ECO:0000256" key="5">
    <source>
        <dbReference type="ARBA" id="ARBA00022989"/>
    </source>
</evidence>
<organism evidence="11 12">
    <name type="scientific">Micrococcus endophyticus</name>
    <dbReference type="NCBI Taxonomy" id="455343"/>
    <lineage>
        <taxon>Bacteria</taxon>
        <taxon>Bacillati</taxon>
        <taxon>Actinomycetota</taxon>
        <taxon>Actinomycetes</taxon>
        <taxon>Micrococcales</taxon>
        <taxon>Micrococcaceae</taxon>
        <taxon>Micrococcus</taxon>
    </lineage>
</organism>
<dbReference type="SUPFAM" id="SSF52266">
    <property type="entry name" value="SGNH hydrolase"/>
    <property type="match status" value="1"/>
</dbReference>
<keyword evidence="12" id="KW-1185">Reference proteome</keyword>
<keyword evidence="6 9" id="KW-0472">Membrane</keyword>
<evidence type="ECO:0000313" key="11">
    <source>
        <dbReference type="EMBL" id="MBB5849391.1"/>
    </source>
</evidence>
<feature type="transmembrane region" description="Helical" evidence="9">
    <location>
        <begin position="243"/>
        <end position="261"/>
    </location>
</feature>
<keyword evidence="3" id="KW-0808">Transferase</keyword>